<dbReference type="Proteomes" id="UP000051260">
    <property type="component" value="Unassembled WGS sequence"/>
</dbReference>
<evidence type="ECO:0000313" key="6">
    <source>
        <dbReference type="Proteomes" id="UP000051260"/>
    </source>
</evidence>
<dbReference type="PANTHER" id="PTHR24171:SF10">
    <property type="entry name" value="ANKYRIN REPEAT DOMAIN-CONTAINING PROTEIN 29-LIKE"/>
    <property type="match status" value="1"/>
</dbReference>
<proteinExistence type="predicted"/>
<sequence length="197" mass="20775">MRWIIAIFTTAFFILGPAQAGQLFDAAKQGDTATVKALLESGTSVDERGPNKATPLIAAALAGNTETAAALIEAGADVMARNHSGFTPLHAAAFGGKIETAQLLLAKGADVNGRVNRAEKSPIFMAADEGHIEMIELLLDNGADIVTLDNDGFSVLIRTMFRKHYDIVGLLKQNGATCPPPDAFGPEFHRLCLEAGT</sequence>
<dbReference type="OrthoDB" id="7837736at2"/>
<accession>A0A0P1I0Y4</accession>
<evidence type="ECO:0000256" key="3">
    <source>
        <dbReference type="PROSITE-ProRule" id="PRU00023"/>
    </source>
</evidence>
<feature type="repeat" description="ANK" evidence="3">
    <location>
        <begin position="84"/>
        <end position="116"/>
    </location>
</feature>
<evidence type="ECO:0000256" key="1">
    <source>
        <dbReference type="ARBA" id="ARBA00022737"/>
    </source>
</evidence>
<keyword evidence="2 3" id="KW-0040">ANK repeat</keyword>
<dbReference type="PRINTS" id="PR01415">
    <property type="entry name" value="ANKYRIN"/>
</dbReference>
<feature type="repeat" description="ANK" evidence="3">
    <location>
        <begin position="118"/>
        <end position="150"/>
    </location>
</feature>
<dbReference type="SMART" id="SM00248">
    <property type="entry name" value="ANK"/>
    <property type="match status" value="5"/>
</dbReference>
<dbReference type="RefSeq" id="WP_058279962.1">
    <property type="nucleotide sequence ID" value="NZ_CYUD01000001.1"/>
</dbReference>
<evidence type="ECO:0000256" key="2">
    <source>
        <dbReference type="ARBA" id="ARBA00023043"/>
    </source>
</evidence>
<dbReference type="PROSITE" id="PS50297">
    <property type="entry name" value="ANK_REP_REGION"/>
    <property type="match status" value="3"/>
</dbReference>
<reference evidence="6" key="1">
    <citation type="submission" date="2015-09" db="EMBL/GenBank/DDBJ databases">
        <authorList>
            <person name="Rodrigo-Torres L."/>
            <person name="Arahal D.R."/>
        </authorList>
    </citation>
    <scope>NUCLEOTIDE SEQUENCE [LARGE SCALE GENOMIC DNA]</scope>
    <source>
        <strain evidence="6">CECT 5091</strain>
    </source>
</reference>
<dbReference type="InterPro" id="IPR036770">
    <property type="entry name" value="Ankyrin_rpt-contain_sf"/>
</dbReference>
<feature type="repeat" description="ANK" evidence="3">
    <location>
        <begin position="51"/>
        <end position="83"/>
    </location>
</feature>
<dbReference type="PANTHER" id="PTHR24171">
    <property type="entry name" value="ANKYRIN REPEAT DOMAIN-CONTAINING PROTEIN 39-RELATED"/>
    <property type="match status" value="1"/>
</dbReference>
<feature type="signal peptide" evidence="4">
    <location>
        <begin position="1"/>
        <end position="20"/>
    </location>
</feature>
<protein>
    <submittedName>
        <fullName evidence="5">Ankyrin repeat protein</fullName>
    </submittedName>
</protein>
<dbReference type="Pfam" id="PF12796">
    <property type="entry name" value="Ank_2"/>
    <property type="match status" value="2"/>
</dbReference>
<dbReference type="Gene3D" id="1.25.40.20">
    <property type="entry name" value="Ankyrin repeat-containing domain"/>
    <property type="match status" value="1"/>
</dbReference>
<organism evidence="5 6">
    <name type="scientific">Ruegeria denitrificans</name>
    <dbReference type="NCBI Taxonomy" id="1715692"/>
    <lineage>
        <taxon>Bacteria</taxon>
        <taxon>Pseudomonadati</taxon>
        <taxon>Pseudomonadota</taxon>
        <taxon>Alphaproteobacteria</taxon>
        <taxon>Rhodobacterales</taxon>
        <taxon>Roseobacteraceae</taxon>
        <taxon>Ruegeria</taxon>
    </lineage>
</organism>
<keyword evidence="4" id="KW-0732">Signal</keyword>
<dbReference type="AlphaFoldDB" id="A0A0P1I0Y4"/>
<evidence type="ECO:0000313" key="5">
    <source>
        <dbReference type="EMBL" id="CUJ83805.1"/>
    </source>
</evidence>
<feature type="chain" id="PRO_5006064780" evidence="4">
    <location>
        <begin position="21"/>
        <end position="197"/>
    </location>
</feature>
<dbReference type="PROSITE" id="PS50088">
    <property type="entry name" value="ANK_REPEAT"/>
    <property type="match status" value="3"/>
</dbReference>
<dbReference type="EMBL" id="CYUD01000001">
    <property type="protein sequence ID" value="CUJ83805.1"/>
    <property type="molecule type" value="Genomic_DNA"/>
</dbReference>
<dbReference type="STRING" id="1715692.RUE5091_00149"/>
<keyword evidence="6" id="KW-1185">Reference proteome</keyword>
<dbReference type="SUPFAM" id="SSF48403">
    <property type="entry name" value="Ankyrin repeat"/>
    <property type="match status" value="1"/>
</dbReference>
<name>A0A0P1I0Y4_9RHOB</name>
<gene>
    <name evidence="5" type="ORF">RUE5091_00149</name>
</gene>
<dbReference type="InterPro" id="IPR002110">
    <property type="entry name" value="Ankyrin_rpt"/>
</dbReference>
<evidence type="ECO:0000256" key="4">
    <source>
        <dbReference type="SAM" id="SignalP"/>
    </source>
</evidence>
<keyword evidence="1" id="KW-0677">Repeat</keyword>